<dbReference type="PANTHER" id="PTHR46082:SF11">
    <property type="entry name" value="AAA+ ATPASE DOMAIN-CONTAINING PROTEIN-RELATED"/>
    <property type="match status" value="1"/>
</dbReference>
<dbReference type="InterPro" id="IPR027417">
    <property type="entry name" value="P-loop_NTPase"/>
</dbReference>
<gene>
    <name evidence="4" type="ORF">CRHIZ90672A_00016071</name>
</gene>
<dbReference type="SUPFAM" id="SSF52540">
    <property type="entry name" value="P-loop containing nucleoside triphosphate hydrolases"/>
    <property type="match status" value="1"/>
</dbReference>
<dbReference type="GO" id="GO:0009116">
    <property type="term" value="P:nucleoside metabolic process"/>
    <property type="evidence" value="ECO:0007669"/>
    <property type="project" value="InterPro"/>
</dbReference>
<evidence type="ECO:0000256" key="1">
    <source>
        <dbReference type="ARBA" id="ARBA00022737"/>
    </source>
</evidence>
<name>A0A9N9UXI1_9HYPO</name>
<evidence type="ECO:0000313" key="4">
    <source>
        <dbReference type="EMBL" id="CAH0014774.1"/>
    </source>
</evidence>
<evidence type="ECO:0000313" key="5">
    <source>
        <dbReference type="Proteomes" id="UP000696573"/>
    </source>
</evidence>
<feature type="domain" description="GPI inositol-deacylase winged helix" evidence="2">
    <location>
        <begin position="655"/>
        <end position="731"/>
    </location>
</feature>
<dbReference type="Pfam" id="PF24883">
    <property type="entry name" value="NPHP3_N"/>
    <property type="match status" value="1"/>
</dbReference>
<evidence type="ECO:0000259" key="2">
    <source>
        <dbReference type="Pfam" id="PF22939"/>
    </source>
</evidence>
<evidence type="ECO:0000259" key="3">
    <source>
        <dbReference type="Pfam" id="PF24883"/>
    </source>
</evidence>
<accession>A0A9N9UXI1</accession>
<organism evidence="4 5">
    <name type="scientific">Clonostachys rhizophaga</name>
    <dbReference type="NCBI Taxonomy" id="160324"/>
    <lineage>
        <taxon>Eukaryota</taxon>
        <taxon>Fungi</taxon>
        <taxon>Dikarya</taxon>
        <taxon>Ascomycota</taxon>
        <taxon>Pezizomycotina</taxon>
        <taxon>Sordariomycetes</taxon>
        <taxon>Hypocreomycetidae</taxon>
        <taxon>Hypocreales</taxon>
        <taxon>Bionectriaceae</taxon>
        <taxon>Clonostachys</taxon>
    </lineage>
</organism>
<dbReference type="Gene3D" id="3.40.50.300">
    <property type="entry name" value="P-loop containing nucleotide triphosphate hydrolases"/>
    <property type="match status" value="1"/>
</dbReference>
<keyword evidence="5" id="KW-1185">Reference proteome</keyword>
<dbReference type="InterPro" id="IPR056884">
    <property type="entry name" value="NPHP3-like_N"/>
</dbReference>
<dbReference type="SUPFAM" id="SSF53167">
    <property type="entry name" value="Purine and uridine phosphorylases"/>
    <property type="match status" value="1"/>
</dbReference>
<sequence>MPNCNEYTVGWICATDTENVAAQEFLDEEHEGPESVQQNDNNIYTLGRIGKHNVVIAALPHKQYGLVNAASVAKDMVHSFPNIKIGLLVGVGGGVPSATHDIRLGDVVVSSAGLSSGGVFQHDYGKKKQDEKFATSGFLNQPPMILLNAIQALRTKHKRKGHQIQEAIEAVFQNNKRLRKTYKQPEMGTDTLYKSSFTHAGSDNDSCTAVCGDDSGNLISRMERAEGGDDPIIHYGLIASGNQLLKDAQLRDKLAREREILCFEMEAAGLMNFFPCLVIRGISDYCDTHKSKLWQGYASMAAAAYAKELLSIIAPNRIEAEAPLIQSMAQDVSEIKGAVAQVSASQTNAAEQKILHWITDITYGNEHSDTRNKRLPKTSEWLLKTEEYHDWVNNSGKTLHCEGMPGAGKTIIASVIVDDLDRSQKESGLAYIYCNYKREETQTVENLLKTMLRQLLQSRPPLPEAVKSVYYTHNARQTQPTLEEIRQLLRSIVASYPRVFIVIDALDECIGPDDCRRRYLQEIQGLQESYAVNVLATSRPLPEIRRMSCFKNNTLVQLHARDEDIHAYLETRISRFSNFIQQDIDLQRAIKEKIQRIVNGMFLLAKLYMDAIQDKVTSNSVKEATSAFGTNPDAYSEAYEAAIERIESQKSDRLTYAKKLLSWVSLAKRELSPDELGHALAVEPGARAIDTGDIPDLQDVVSFCAGLVYIDRTRQKVRLVHLTAQTFLESKLAEFSPNAESSIAHICITYQCFDTFASGHCVTKEDVAIRKRRYPLFRYAAHYWGQHTRNSQQFSYASQLLKKTANVQHYPSGKCPFNGKSIANTRNNA</sequence>
<evidence type="ECO:0008006" key="6">
    <source>
        <dbReference type="Google" id="ProtNLM"/>
    </source>
</evidence>
<keyword evidence="1" id="KW-0677">Repeat</keyword>
<dbReference type="EMBL" id="CABFNQ020000438">
    <property type="protein sequence ID" value="CAH0014774.1"/>
    <property type="molecule type" value="Genomic_DNA"/>
</dbReference>
<dbReference type="InterPro" id="IPR054471">
    <property type="entry name" value="GPIID_WHD"/>
</dbReference>
<proteinExistence type="predicted"/>
<comment type="caution">
    <text evidence="4">The sequence shown here is derived from an EMBL/GenBank/DDBJ whole genome shotgun (WGS) entry which is preliminary data.</text>
</comment>
<dbReference type="InterPro" id="IPR035994">
    <property type="entry name" value="Nucleoside_phosphorylase_sf"/>
</dbReference>
<dbReference type="OrthoDB" id="448455at2759"/>
<protein>
    <recommendedName>
        <fullName evidence="6">Vegetative incompatibility protein HET-E-1</fullName>
    </recommendedName>
</protein>
<feature type="domain" description="Nephrocystin 3-like N-terminal" evidence="3">
    <location>
        <begin position="378"/>
        <end position="539"/>
    </location>
</feature>
<dbReference type="PANTHER" id="PTHR46082">
    <property type="entry name" value="ATP/GTP-BINDING PROTEIN-RELATED"/>
    <property type="match status" value="1"/>
</dbReference>
<dbReference type="InterPro" id="IPR053137">
    <property type="entry name" value="NLR-like"/>
</dbReference>
<dbReference type="Pfam" id="PF22939">
    <property type="entry name" value="WHD_GPIID"/>
    <property type="match status" value="1"/>
</dbReference>
<dbReference type="Proteomes" id="UP000696573">
    <property type="component" value="Unassembled WGS sequence"/>
</dbReference>
<dbReference type="Gene3D" id="3.40.50.1580">
    <property type="entry name" value="Nucleoside phosphorylase domain"/>
    <property type="match status" value="1"/>
</dbReference>
<reference evidence="4" key="1">
    <citation type="submission" date="2021-10" db="EMBL/GenBank/DDBJ databases">
        <authorList>
            <person name="Piombo E."/>
        </authorList>
    </citation>
    <scope>NUCLEOTIDE SEQUENCE</scope>
</reference>
<dbReference type="GO" id="GO:0003824">
    <property type="term" value="F:catalytic activity"/>
    <property type="evidence" value="ECO:0007669"/>
    <property type="project" value="InterPro"/>
</dbReference>
<dbReference type="AlphaFoldDB" id="A0A9N9UXI1"/>